<name>A0ABT8IMG4_9BACL</name>
<gene>
    <name evidence="2" type="ORF">NWF35_08490</name>
</gene>
<keyword evidence="3" id="KW-1185">Reference proteome</keyword>
<evidence type="ECO:0000313" key="2">
    <source>
        <dbReference type="EMBL" id="MDN4593938.1"/>
    </source>
</evidence>
<dbReference type="InterPro" id="IPR027417">
    <property type="entry name" value="P-loop_NTPase"/>
</dbReference>
<evidence type="ECO:0000256" key="1">
    <source>
        <dbReference type="SAM" id="MobiDB-lite"/>
    </source>
</evidence>
<proteinExistence type="predicted"/>
<reference evidence="2" key="1">
    <citation type="submission" date="2022-08" db="EMBL/GenBank/DDBJ databases">
        <title>Polycladomyces zharkentsis sp. nov., a novel thermophilic CMC and starch-degrading bacterium isolated from a geothermal spring in Kazakhstan.</title>
        <authorList>
            <person name="Mashzhan A."/>
            <person name="Kistaubaeva A."/>
            <person name="Javier-Lopez R."/>
            <person name="Birkeland N.-K."/>
        </authorList>
    </citation>
    <scope>NUCLEOTIDE SEQUENCE</scope>
    <source>
        <strain evidence="2">KSR 13</strain>
    </source>
</reference>
<dbReference type="Gene3D" id="3.40.50.300">
    <property type="entry name" value="P-loop containing nucleotide triphosphate hydrolases"/>
    <property type="match status" value="1"/>
</dbReference>
<comment type="caution">
    <text evidence="2">The sequence shown here is derived from an EMBL/GenBank/DDBJ whole genome shotgun (WGS) entry which is preliminary data.</text>
</comment>
<evidence type="ECO:0000313" key="3">
    <source>
        <dbReference type="Proteomes" id="UP001174196"/>
    </source>
</evidence>
<sequence>MRYWGKEGGNEHGNGKKLTRSSEWNEATRIRVHAFHKGAGEMAISVRVLPTCIPTPERIGIPRSVLQLCERMHGLLVVVGPTGAGKTTTVAALVHH</sequence>
<accession>A0ABT8IMG4</accession>
<dbReference type="SUPFAM" id="SSF52540">
    <property type="entry name" value="P-loop containing nucleoside triphosphate hydrolases"/>
    <property type="match status" value="1"/>
</dbReference>
<evidence type="ECO:0008006" key="4">
    <source>
        <dbReference type="Google" id="ProtNLM"/>
    </source>
</evidence>
<dbReference type="RefSeq" id="WP_301238622.1">
    <property type="nucleotide sequence ID" value="NZ_JANRHH010000034.1"/>
</dbReference>
<feature type="compositionally biased region" description="Basic and acidic residues" evidence="1">
    <location>
        <begin position="1"/>
        <end position="14"/>
    </location>
</feature>
<dbReference type="Proteomes" id="UP001174196">
    <property type="component" value="Unassembled WGS sequence"/>
</dbReference>
<dbReference type="EMBL" id="JANRHH010000034">
    <property type="protein sequence ID" value="MDN4593938.1"/>
    <property type="molecule type" value="Genomic_DNA"/>
</dbReference>
<feature type="region of interest" description="Disordered" evidence="1">
    <location>
        <begin position="1"/>
        <end position="22"/>
    </location>
</feature>
<organism evidence="2 3">
    <name type="scientific">Polycladomyces subterraneus</name>
    <dbReference type="NCBI Taxonomy" id="1016997"/>
    <lineage>
        <taxon>Bacteria</taxon>
        <taxon>Bacillati</taxon>
        <taxon>Bacillota</taxon>
        <taxon>Bacilli</taxon>
        <taxon>Bacillales</taxon>
        <taxon>Thermoactinomycetaceae</taxon>
        <taxon>Polycladomyces</taxon>
    </lineage>
</organism>
<protein>
    <recommendedName>
        <fullName evidence="4">Bacterial type II secretion system protein E domain-containing protein</fullName>
    </recommendedName>
</protein>